<evidence type="ECO:0000313" key="3">
    <source>
        <dbReference type="Proteomes" id="UP000589036"/>
    </source>
</evidence>
<evidence type="ECO:0000313" key="2">
    <source>
        <dbReference type="EMBL" id="NYE45591.1"/>
    </source>
</evidence>
<dbReference type="GO" id="GO:0003677">
    <property type="term" value="F:DNA binding"/>
    <property type="evidence" value="ECO:0007669"/>
    <property type="project" value="InterPro"/>
</dbReference>
<dbReference type="Gene3D" id="3.40.1410.10">
    <property type="entry name" value="Chorismate lyase-like"/>
    <property type="match status" value="1"/>
</dbReference>
<dbReference type="PANTHER" id="PTHR44846:SF17">
    <property type="entry name" value="GNTR-FAMILY TRANSCRIPTIONAL REGULATOR"/>
    <property type="match status" value="1"/>
</dbReference>
<dbReference type="InterPro" id="IPR050679">
    <property type="entry name" value="Bact_HTH_transcr_reg"/>
</dbReference>
<dbReference type="EMBL" id="JACCCC010000001">
    <property type="protein sequence ID" value="NYE45591.1"/>
    <property type="molecule type" value="Genomic_DNA"/>
</dbReference>
<dbReference type="SMART" id="SM00866">
    <property type="entry name" value="UTRA"/>
    <property type="match status" value="1"/>
</dbReference>
<reference evidence="2 3" key="1">
    <citation type="submission" date="2020-07" db="EMBL/GenBank/DDBJ databases">
        <title>Sequencing the genomes of 1000 actinobacteria strains.</title>
        <authorList>
            <person name="Klenk H.-P."/>
        </authorList>
    </citation>
    <scope>NUCLEOTIDE SEQUENCE [LARGE SCALE GENOMIC DNA]</scope>
    <source>
        <strain evidence="2 3">CXB654</strain>
    </source>
</reference>
<name>A0A852TQ06_9ACTN</name>
<dbReference type="AlphaFoldDB" id="A0A852TQ06"/>
<dbReference type="InterPro" id="IPR011663">
    <property type="entry name" value="UTRA"/>
</dbReference>
<accession>A0A852TQ06</accession>
<dbReference type="Proteomes" id="UP000589036">
    <property type="component" value="Unassembled WGS sequence"/>
</dbReference>
<dbReference type="PANTHER" id="PTHR44846">
    <property type="entry name" value="MANNOSYL-D-GLYCERATE TRANSPORT/METABOLISM SYSTEM REPRESSOR MNGR-RELATED"/>
    <property type="match status" value="1"/>
</dbReference>
<sequence length="184" mass="19321">MTMESPRFTYRAALERVRGGGVDADALDDQIARAGRRPSKTGFAVGTETPPEEVAGAVGSPALVRRSVRCVDGSPAAIETSYYPLDIASGTELETHGDIARGTINVLAELGHAQVRYVDDVAARMPSADEAAELGIGADIPVLRVDRTAFSTDRAIRVTRTVTVTGTGHGMPYRYEVGSSGAAS</sequence>
<keyword evidence="3" id="KW-1185">Reference proteome</keyword>
<comment type="caution">
    <text evidence="2">The sequence shown here is derived from an EMBL/GenBank/DDBJ whole genome shotgun (WGS) entry which is preliminary data.</text>
</comment>
<dbReference type="GO" id="GO:0045892">
    <property type="term" value="P:negative regulation of DNA-templated transcription"/>
    <property type="evidence" value="ECO:0007669"/>
    <property type="project" value="TreeGrafter"/>
</dbReference>
<dbReference type="InterPro" id="IPR028978">
    <property type="entry name" value="Chorismate_lyase_/UTRA_dom_sf"/>
</dbReference>
<gene>
    <name evidence="2" type="ORF">HDA32_000711</name>
</gene>
<organism evidence="2 3">
    <name type="scientific">Spinactinospora alkalitolerans</name>
    <dbReference type="NCBI Taxonomy" id="687207"/>
    <lineage>
        <taxon>Bacteria</taxon>
        <taxon>Bacillati</taxon>
        <taxon>Actinomycetota</taxon>
        <taxon>Actinomycetes</taxon>
        <taxon>Streptosporangiales</taxon>
        <taxon>Nocardiopsidaceae</taxon>
        <taxon>Spinactinospora</taxon>
    </lineage>
</organism>
<feature type="domain" description="UbiC transcription regulator-associated" evidence="1">
    <location>
        <begin position="33"/>
        <end position="169"/>
    </location>
</feature>
<evidence type="ECO:0000259" key="1">
    <source>
        <dbReference type="SMART" id="SM00866"/>
    </source>
</evidence>
<proteinExistence type="predicted"/>
<protein>
    <submittedName>
        <fullName evidence="2">GntR family transcriptional regulator</fullName>
    </submittedName>
</protein>
<dbReference type="SUPFAM" id="SSF64288">
    <property type="entry name" value="Chorismate lyase-like"/>
    <property type="match status" value="1"/>
</dbReference>
<dbReference type="Pfam" id="PF07702">
    <property type="entry name" value="UTRA"/>
    <property type="match status" value="1"/>
</dbReference>